<evidence type="ECO:0000313" key="2">
    <source>
        <dbReference type="Proteomes" id="UP000318405"/>
    </source>
</evidence>
<dbReference type="AlphaFoldDB" id="A0A556B234"/>
<dbReference type="GO" id="GO:0016075">
    <property type="term" value="P:rRNA catabolic process"/>
    <property type="evidence" value="ECO:0007669"/>
    <property type="project" value="TreeGrafter"/>
</dbReference>
<dbReference type="Pfam" id="PF02452">
    <property type="entry name" value="PemK_toxin"/>
    <property type="match status" value="1"/>
</dbReference>
<dbReference type="GO" id="GO:0006402">
    <property type="term" value="P:mRNA catabolic process"/>
    <property type="evidence" value="ECO:0007669"/>
    <property type="project" value="TreeGrafter"/>
</dbReference>
<dbReference type="RefSeq" id="WP_143946363.1">
    <property type="nucleotide sequence ID" value="NZ_BAABMB010000001.1"/>
</dbReference>
<dbReference type="PANTHER" id="PTHR33988">
    <property type="entry name" value="ENDORIBONUCLEASE MAZF-RELATED"/>
    <property type="match status" value="1"/>
</dbReference>
<dbReference type="EMBL" id="VLTJ01000003">
    <property type="protein sequence ID" value="TSH98825.1"/>
    <property type="molecule type" value="Genomic_DNA"/>
</dbReference>
<comment type="caution">
    <text evidence="1">The sequence shown here is derived from an EMBL/GenBank/DDBJ whole genome shotgun (WGS) entry which is preliminary data.</text>
</comment>
<sequence length="134" mass="14883">MSTASRRTWIPGRQEVIWIDCNPQRGQEMRDVHPFLVLSPQAFNARTSRVIGLPMTTAAYNADNPFAVPVGVASGRKAGQTSYVLCHQPKSFDWRLRSGAPHPLKRIPDARFAEVLDVLNQIVQLGSVRTDSAD</sequence>
<keyword evidence="2" id="KW-1185">Reference proteome</keyword>
<protein>
    <submittedName>
        <fullName evidence="1">Type II toxin-antitoxin system PemK/MazF family toxin</fullName>
    </submittedName>
</protein>
<dbReference type="GO" id="GO:0004521">
    <property type="term" value="F:RNA endonuclease activity"/>
    <property type="evidence" value="ECO:0007669"/>
    <property type="project" value="TreeGrafter"/>
</dbReference>
<proteinExistence type="predicted"/>
<dbReference type="Proteomes" id="UP000318405">
    <property type="component" value="Unassembled WGS sequence"/>
</dbReference>
<name>A0A556B234_9BURK</name>
<dbReference type="Gene3D" id="2.30.30.110">
    <property type="match status" value="1"/>
</dbReference>
<organism evidence="1 2">
    <name type="scientific">Verticiella sediminum</name>
    <dbReference type="NCBI Taxonomy" id="1247510"/>
    <lineage>
        <taxon>Bacteria</taxon>
        <taxon>Pseudomonadati</taxon>
        <taxon>Pseudomonadota</taxon>
        <taxon>Betaproteobacteria</taxon>
        <taxon>Burkholderiales</taxon>
        <taxon>Alcaligenaceae</taxon>
        <taxon>Verticiella</taxon>
    </lineage>
</organism>
<dbReference type="PANTHER" id="PTHR33988:SF3">
    <property type="entry name" value="ENDORIBONUCLEASE TOXIN CHPB-RELATED"/>
    <property type="match status" value="1"/>
</dbReference>
<accession>A0A556B234</accession>
<gene>
    <name evidence="1" type="ORF">FOZ76_01540</name>
</gene>
<dbReference type="InterPro" id="IPR011067">
    <property type="entry name" value="Plasmid_toxin/cell-grow_inhib"/>
</dbReference>
<reference evidence="1 2" key="1">
    <citation type="submission" date="2019-07" db="EMBL/GenBank/DDBJ databases">
        <title>Qingshengfaniella alkalisoli gen. nov., sp. nov., isolated from saline soil.</title>
        <authorList>
            <person name="Xu L."/>
            <person name="Huang X.-X."/>
            <person name="Sun J.-Q."/>
        </authorList>
    </citation>
    <scope>NUCLEOTIDE SEQUENCE [LARGE SCALE GENOMIC DNA]</scope>
    <source>
        <strain evidence="1 2">DSM 27279</strain>
    </source>
</reference>
<evidence type="ECO:0000313" key="1">
    <source>
        <dbReference type="EMBL" id="TSH98825.1"/>
    </source>
</evidence>
<dbReference type="InterPro" id="IPR003477">
    <property type="entry name" value="PemK-like"/>
</dbReference>
<dbReference type="SUPFAM" id="SSF50118">
    <property type="entry name" value="Cell growth inhibitor/plasmid maintenance toxic component"/>
    <property type="match status" value="1"/>
</dbReference>
<dbReference type="GO" id="GO:0003677">
    <property type="term" value="F:DNA binding"/>
    <property type="evidence" value="ECO:0007669"/>
    <property type="project" value="InterPro"/>
</dbReference>
<dbReference type="OrthoDB" id="9808744at2"/>